<evidence type="ECO:0000256" key="7">
    <source>
        <dbReference type="ARBA" id="ARBA00049112"/>
    </source>
</evidence>
<dbReference type="InterPro" id="IPR006218">
    <property type="entry name" value="DAHP1/KDSA"/>
</dbReference>
<comment type="subcellular location">
    <subcellularLocation>
        <location evidence="1 8">Cytoplasm</location>
    </subcellularLocation>
</comment>
<proteinExistence type="inferred from homology"/>
<evidence type="ECO:0000256" key="5">
    <source>
        <dbReference type="ARBA" id="ARBA00022490"/>
    </source>
</evidence>
<reference evidence="10" key="2">
    <citation type="submission" date="2020-09" db="EMBL/GenBank/DDBJ databases">
        <authorList>
            <person name="Sun Q."/>
            <person name="Zhou Y."/>
        </authorList>
    </citation>
    <scope>NUCLEOTIDE SEQUENCE</scope>
    <source>
        <strain evidence="10">CGMCC 1.15320</strain>
    </source>
</reference>
<dbReference type="HAMAP" id="MF_00056">
    <property type="entry name" value="KDO8P_synth"/>
    <property type="match status" value="1"/>
</dbReference>
<evidence type="ECO:0000313" key="11">
    <source>
        <dbReference type="Proteomes" id="UP000636264"/>
    </source>
</evidence>
<dbReference type="NCBIfam" id="TIGR01362">
    <property type="entry name" value="KDO8P_synth"/>
    <property type="match status" value="1"/>
</dbReference>
<comment type="catalytic activity">
    <reaction evidence="7 8">
        <text>D-arabinose 5-phosphate + phosphoenolpyruvate + H2O = 3-deoxy-alpha-D-manno-2-octulosonate-8-phosphate + phosphate</text>
        <dbReference type="Rhea" id="RHEA:14053"/>
        <dbReference type="ChEBI" id="CHEBI:15377"/>
        <dbReference type="ChEBI" id="CHEBI:43474"/>
        <dbReference type="ChEBI" id="CHEBI:57693"/>
        <dbReference type="ChEBI" id="CHEBI:58702"/>
        <dbReference type="ChEBI" id="CHEBI:85985"/>
        <dbReference type="EC" id="2.5.1.55"/>
    </reaction>
</comment>
<dbReference type="AlphaFoldDB" id="A0A916RHE9"/>
<comment type="similarity">
    <text evidence="4 8">Belongs to the KdsA family.</text>
</comment>
<comment type="pathway">
    <text evidence="2">Bacterial outer membrane biogenesis; lipopolysaccharide biosynthesis.</text>
</comment>
<dbReference type="Pfam" id="PF00793">
    <property type="entry name" value="DAHP_synth_1"/>
    <property type="match status" value="1"/>
</dbReference>
<dbReference type="EC" id="2.5.1.55" evidence="8"/>
<sequence>MPPNSRVEVGKAVFANDAPLALIAGPCQLESRQHAFDMAGSLKELTEKLGIGFVFKTSFDKANRTSLSGKRGAGLEAALPVFADLRKELGVPVLTDVHTEEQCGIVADVVDILQIPAFLCRQTDLLIAAAGTGRIVNVKKGQFLAPWDMKNVVAKVVGSGNANVLVTERGTSFGYNTLVNDMRALPIMAEQGAPVIFDATHSVQQPGGRGESSGGERRFVETVARAAVAVGVAGVFIETHEDPDNAPSDGPNMVPLDRMEALLERLMRLDQVAKGL</sequence>
<dbReference type="Gene3D" id="3.20.20.70">
    <property type="entry name" value="Aldolase class I"/>
    <property type="match status" value="1"/>
</dbReference>
<dbReference type="GO" id="GO:0005737">
    <property type="term" value="C:cytoplasm"/>
    <property type="evidence" value="ECO:0007669"/>
    <property type="project" value="UniProtKB-SubCell"/>
</dbReference>
<dbReference type="PANTHER" id="PTHR21057">
    <property type="entry name" value="PHOSPHO-2-DEHYDRO-3-DEOXYHEPTONATE ALDOLASE"/>
    <property type="match status" value="1"/>
</dbReference>
<evidence type="ECO:0000256" key="6">
    <source>
        <dbReference type="ARBA" id="ARBA00022679"/>
    </source>
</evidence>
<evidence type="ECO:0000256" key="8">
    <source>
        <dbReference type="HAMAP-Rule" id="MF_00056"/>
    </source>
</evidence>
<evidence type="ECO:0000256" key="1">
    <source>
        <dbReference type="ARBA" id="ARBA00004496"/>
    </source>
</evidence>
<evidence type="ECO:0000313" key="10">
    <source>
        <dbReference type="EMBL" id="GGA54419.1"/>
    </source>
</evidence>
<dbReference type="InterPro" id="IPR013785">
    <property type="entry name" value="Aldolase_TIM"/>
</dbReference>
<evidence type="ECO:0000256" key="4">
    <source>
        <dbReference type="ARBA" id="ARBA00010499"/>
    </source>
</evidence>
<protein>
    <recommendedName>
        <fullName evidence="8">2-dehydro-3-deoxyphosphooctonate aldolase</fullName>
        <ecNumber evidence="8">2.5.1.55</ecNumber>
    </recommendedName>
    <alternativeName>
        <fullName evidence="8">3-deoxy-D-manno-octulosonic acid 8-phosphate synthase</fullName>
    </alternativeName>
    <alternativeName>
        <fullName evidence="8">KDO-8-phosphate synthase</fullName>
        <shortName evidence="8">KDO 8-P synthase</shortName>
        <shortName evidence="8">KDOPS</shortName>
    </alternativeName>
    <alternativeName>
        <fullName evidence="8">Phospho-2-dehydro-3-deoxyoctonate aldolase</fullName>
    </alternativeName>
</protein>
<accession>A0A916RHE9</accession>
<keyword evidence="8" id="KW-0448">Lipopolysaccharide biosynthesis</keyword>
<name>A0A916RHE9_9HYPH</name>
<dbReference type="SUPFAM" id="SSF51569">
    <property type="entry name" value="Aldolase"/>
    <property type="match status" value="1"/>
</dbReference>
<evidence type="ECO:0000256" key="2">
    <source>
        <dbReference type="ARBA" id="ARBA00004756"/>
    </source>
</evidence>
<comment type="pathway">
    <text evidence="3 8">Carbohydrate biosynthesis; 3-deoxy-D-manno-octulosonate biosynthesis; 3-deoxy-D-manno-octulosonate from D-ribulose 5-phosphate: step 2/3.</text>
</comment>
<evidence type="ECO:0000259" key="9">
    <source>
        <dbReference type="Pfam" id="PF00793"/>
    </source>
</evidence>
<reference evidence="10" key="1">
    <citation type="journal article" date="2014" name="Int. J. Syst. Evol. Microbiol.">
        <title>Complete genome sequence of Corynebacterium casei LMG S-19264T (=DSM 44701T), isolated from a smear-ripened cheese.</title>
        <authorList>
            <consortium name="US DOE Joint Genome Institute (JGI-PGF)"/>
            <person name="Walter F."/>
            <person name="Albersmeier A."/>
            <person name="Kalinowski J."/>
            <person name="Ruckert C."/>
        </authorList>
    </citation>
    <scope>NUCLEOTIDE SEQUENCE</scope>
    <source>
        <strain evidence="10">CGMCC 1.15320</strain>
    </source>
</reference>
<evidence type="ECO:0000256" key="3">
    <source>
        <dbReference type="ARBA" id="ARBA00004845"/>
    </source>
</evidence>
<dbReference type="EMBL" id="BMIF01000001">
    <property type="protein sequence ID" value="GGA54419.1"/>
    <property type="molecule type" value="Genomic_DNA"/>
</dbReference>
<dbReference type="Proteomes" id="UP000636264">
    <property type="component" value="Unassembled WGS sequence"/>
</dbReference>
<keyword evidence="5 8" id="KW-0963">Cytoplasm</keyword>
<feature type="domain" description="DAHP synthetase I/KDSA" evidence="9">
    <location>
        <begin position="15"/>
        <end position="269"/>
    </location>
</feature>
<dbReference type="NCBIfam" id="NF003543">
    <property type="entry name" value="PRK05198.1"/>
    <property type="match status" value="1"/>
</dbReference>
<keyword evidence="6 8" id="KW-0808">Transferase</keyword>
<comment type="caution">
    <text evidence="10">The sequence shown here is derived from an EMBL/GenBank/DDBJ whole genome shotgun (WGS) entry which is preliminary data.</text>
</comment>
<dbReference type="InterPro" id="IPR006269">
    <property type="entry name" value="KDO8P_synthase"/>
</dbReference>
<gene>
    <name evidence="8 10" type="primary">kdsA</name>
    <name evidence="10" type="ORF">GCM10011385_05000</name>
</gene>
<dbReference type="RefSeq" id="WP_188719349.1">
    <property type="nucleotide sequence ID" value="NZ_BMIF01000001.1"/>
</dbReference>
<keyword evidence="11" id="KW-1185">Reference proteome</keyword>
<dbReference type="GO" id="GO:0008676">
    <property type="term" value="F:3-deoxy-8-phosphooctulonate synthase activity"/>
    <property type="evidence" value="ECO:0007669"/>
    <property type="project" value="UniProtKB-UniRule"/>
</dbReference>
<dbReference type="GO" id="GO:0019294">
    <property type="term" value="P:keto-3-deoxy-D-manno-octulosonic acid biosynthetic process"/>
    <property type="evidence" value="ECO:0007669"/>
    <property type="project" value="UniProtKB-UniRule"/>
</dbReference>
<organism evidence="10 11">
    <name type="scientific">Nitratireductor aestuarii</name>
    <dbReference type="NCBI Taxonomy" id="1735103"/>
    <lineage>
        <taxon>Bacteria</taxon>
        <taxon>Pseudomonadati</taxon>
        <taxon>Pseudomonadota</taxon>
        <taxon>Alphaproteobacteria</taxon>
        <taxon>Hyphomicrobiales</taxon>
        <taxon>Phyllobacteriaceae</taxon>
        <taxon>Nitratireductor</taxon>
    </lineage>
</organism>